<keyword evidence="3" id="KW-0963">Cytoplasm</keyword>
<accession>A0A8S4RWH7</accession>
<dbReference type="SMART" id="SM00015">
    <property type="entry name" value="IQ"/>
    <property type="match status" value="20"/>
</dbReference>
<evidence type="ECO:0000256" key="5">
    <source>
        <dbReference type="ARBA" id="ARBA00022618"/>
    </source>
</evidence>
<dbReference type="InterPro" id="IPR051185">
    <property type="entry name" value="ASPM"/>
</dbReference>
<dbReference type="EMBL" id="CAKXAJ010025575">
    <property type="protein sequence ID" value="CAH2241309.1"/>
    <property type="molecule type" value="Genomic_DNA"/>
</dbReference>
<dbReference type="Pfam" id="PF00612">
    <property type="entry name" value="IQ"/>
    <property type="match status" value="8"/>
</dbReference>
<name>A0A8S4RWH7_9NEOP</name>
<dbReference type="Pfam" id="PF00307">
    <property type="entry name" value="CH"/>
    <property type="match status" value="1"/>
</dbReference>
<dbReference type="InterPro" id="IPR031549">
    <property type="entry name" value="ASH"/>
</dbReference>
<dbReference type="PROSITE" id="PS50096">
    <property type="entry name" value="IQ"/>
    <property type="match status" value="7"/>
</dbReference>
<feature type="region of interest" description="Disordered" evidence="12">
    <location>
        <begin position="362"/>
        <end position="383"/>
    </location>
</feature>
<dbReference type="InterPro" id="IPR027417">
    <property type="entry name" value="P-loop_NTPase"/>
</dbReference>
<gene>
    <name evidence="14" type="primary">jg20479</name>
    <name evidence="14" type="ORF">PAEG_LOCUS17753</name>
</gene>
<dbReference type="GO" id="GO:0051301">
    <property type="term" value="P:cell division"/>
    <property type="evidence" value="ECO:0007669"/>
    <property type="project" value="UniProtKB-KW"/>
</dbReference>
<dbReference type="GO" id="GO:0007051">
    <property type="term" value="P:spindle organization"/>
    <property type="evidence" value="ECO:0007669"/>
    <property type="project" value="TreeGrafter"/>
</dbReference>
<dbReference type="GO" id="GO:0005737">
    <property type="term" value="C:cytoplasm"/>
    <property type="evidence" value="ECO:0007669"/>
    <property type="project" value="UniProtKB-SubCell"/>
</dbReference>
<feature type="domain" description="Calponin-homology (CH)" evidence="13">
    <location>
        <begin position="866"/>
        <end position="998"/>
    </location>
</feature>
<dbReference type="GO" id="GO:0000278">
    <property type="term" value="P:mitotic cell cycle"/>
    <property type="evidence" value="ECO:0007669"/>
    <property type="project" value="TreeGrafter"/>
</dbReference>
<organism evidence="14 15">
    <name type="scientific">Pararge aegeria aegeria</name>
    <dbReference type="NCBI Taxonomy" id="348720"/>
    <lineage>
        <taxon>Eukaryota</taxon>
        <taxon>Metazoa</taxon>
        <taxon>Ecdysozoa</taxon>
        <taxon>Arthropoda</taxon>
        <taxon>Hexapoda</taxon>
        <taxon>Insecta</taxon>
        <taxon>Pterygota</taxon>
        <taxon>Neoptera</taxon>
        <taxon>Endopterygota</taxon>
        <taxon>Lepidoptera</taxon>
        <taxon>Glossata</taxon>
        <taxon>Ditrysia</taxon>
        <taxon>Papilionoidea</taxon>
        <taxon>Nymphalidae</taxon>
        <taxon>Satyrinae</taxon>
        <taxon>Satyrini</taxon>
        <taxon>Parargina</taxon>
        <taxon>Pararge</taxon>
    </lineage>
</organism>
<keyword evidence="5" id="KW-0132">Cell division</keyword>
<evidence type="ECO:0000256" key="11">
    <source>
        <dbReference type="ARBA" id="ARBA00023306"/>
    </source>
</evidence>
<dbReference type="PROSITE" id="PS50021">
    <property type="entry name" value="CH"/>
    <property type="match status" value="1"/>
</dbReference>
<dbReference type="CDD" id="cd23767">
    <property type="entry name" value="IQCD"/>
    <property type="match status" value="1"/>
</dbReference>
<evidence type="ECO:0000256" key="7">
    <source>
        <dbReference type="ARBA" id="ARBA00022776"/>
    </source>
</evidence>
<evidence type="ECO:0000256" key="10">
    <source>
        <dbReference type="ARBA" id="ARBA00023242"/>
    </source>
</evidence>
<keyword evidence="8" id="KW-0112">Calmodulin-binding</keyword>
<reference evidence="14" key="1">
    <citation type="submission" date="2022-03" db="EMBL/GenBank/DDBJ databases">
        <authorList>
            <person name="Lindestad O."/>
        </authorList>
    </citation>
    <scope>NUCLEOTIDE SEQUENCE</scope>
</reference>
<keyword evidence="11" id="KW-0131">Cell cycle</keyword>
<dbReference type="GO" id="GO:0005634">
    <property type="term" value="C:nucleus"/>
    <property type="evidence" value="ECO:0007669"/>
    <property type="project" value="UniProtKB-SubCell"/>
</dbReference>
<dbReference type="Gene3D" id="1.10.418.10">
    <property type="entry name" value="Calponin-like domain"/>
    <property type="match status" value="1"/>
</dbReference>
<keyword evidence="7" id="KW-0498">Mitosis</keyword>
<dbReference type="InterPro" id="IPR036872">
    <property type="entry name" value="CH_dom_sf"/>
</dbReference>
<keyword evidence="9" id="KW-0175">Coiled coil</keyword>
<dbReference type="PANTHER" id="PTHR22706">
    <property type="entry name" value="ASSEMBLY FACTOR FOR SPINDLE MICROTUBULES"/>
    <property type="match status" value="1"/>
</dbReference>
<dbReference type="SUPFAM" id="SSF47576">
    <property type="entry name" value="Calponin-homology domain, CH-domain"/>
    <property type="match status" value="1"/>
</dbReference>
<dbReference type="GO" id="GO:0051295">
    <property type="term" value="P:establishment of meiotic spindle localization"/>
    <property type="evidence" value="ECO:0007669"/>
    <property type="project" value="TreeGrafter"/>
</dbReference>
<evidence type="ECO:0000256" key="4">
    <source>
        <dbReference type="ARBA" id="ARBA00022553"/>
    </source>
</evidence>
<keyword evidence="15" id="KW-1185">Reference proteome</keyword>
<comment type="subcellular location">
    <subcellularLocation>
        <location evidence="2">Cytoplasm</location>
    </subcellularLocation>
    <subcellularLocation>
        <location evidence="1">Nucleus</location>
    </subcellularLocation>
</comment>
<evidence type="ECO:0000256" key="12">
    <source>
        <dbReference type="SAM" id="MobiDB-lite"/>
    </source>
</evidence>
<evidence type="ECO:0000256" key="2">
    <source>
        <dbReference type="ARBA" id="ARBA00004496"/>
    </source>
</evidence>
<dbReference type="InterPro" id="IPR001715">
    <property type="entry name" value="CH_dom"/>
</dbReference>
<dbReference type="OrthoDB" id="2148418at2759"/>
<comment type="caution">
    <text evidence="14">The sequence shown here is derived from an EMBL/GenBank/DDBJ whole genome shotgun (WGS) entry which is preliminary data.</text>
</comment>
<keyword evidence="4" id="KW-0597">Phosphoprotein</keyword>
<evidence type="ECO:0000256" key="3">
    <source>
        <dbReference type="ARBA" id="ARBA00022490"/>
    </source>
</evidence>
<dbReference type="SMART" id="SM00033">
    <property type="entry name" value="CH"/>
    <property type="match status" value="1"/>
</dbReference>
<sequence length="2321" mass="274576">MYFQIENTPENVKRARKKEKIQEAIQEECPRLILAPFSRPPQVIFDNVTIGTSCEKELELLNPTKQAQQITLGKSLPPGLVIHLPEECLEVEPETCYCVCMEWTPTQLTSLRETIRFTNDNRGRYDVIVVMKSVMPAKAKGNQQKFKISPGKIKKRTAKKSPVAIYKKKIEAVRSTVTVKKTVNVVQSTQYKIVKQTDKENNYPHSDYSIDSNYQKCPFDSPSSLDFNTSEVFSNMLRPKAAILHDTYDKSYRTLKDEYKSLPVPNNILKPSNKQVYDNSASDVFDNLTFTPLKSIPSKNEKLDNGPRIIISVNSESDFEDSVDIRNSNKENETHSIICITSSQQPSKWLTADDPTHTAHCNETPITNKKIPNTSSPKDLNSPNFSINTDFSRISELSFFPQRFSTERKTLPKNNETHEIVDDSNINVKLSSDTYTKESPNTPLDYRVNKMSSDFRHLPTFVKEPFPKMCRQSLFKEQQNYKEAHERNYLAQTEHYPWHSDLRAEVRSPPRSLTPPLQSIPEESVQLSDTQVLDKHAATFTINQTFDRPSDISSMSVTRQSTWSKKAVRAEPALWKTPAPVTKKPAKSKTSIKAKESLSNQTNITLDTNTTLNQSSYLNYVGNVYSQSTTVDPFLSSTYYYDKDAVENLEKEFKRWLNCVLTPPADLDSNIEQKIDVGKAWIENRNKEVPLAPTKEQVCSTYHNSHRLESLRRSARALLRSPEINQVFLKLQAQIEKKLIAIRNDKNLHLDIGLQRIIMEIILSYNPLWLRIGLEAIYGLVLPLKSNNDIEGLTTFIIQRMFKNPNLKNKHSKTSAPNMLLPAYMESIKKFTLKKFFILVFFLDQAKQKKMIPHDPCLFRRNALCKESKEIIINFTKELIAGIGDITRHLRPLGYVVSHKQCYLDEYIYAVHNIAVDIRDGVRLTKVMEIILMRKGLLHQLRTPAISRLQKIHNVQVALNALKEANFVIVGDITAADIADGHREKTLSLLWQLIHVFRAPLFERAANVIQIWWRKKYEVIVEKRREEERLLAKLNTAASIIQYWWRRVQYNRMVDQQMQKITTVTIVIQKYWRMWLCRSRLRKLKSSAVKISEFYRSIKLKRQAIETLQLLRAKRLELRLKSATIIQAHLRRWLCLKKYKTIQRNVILIQSVIRRYLVQKRYNSLKKSVTLVQQKYRGKILMRQAMQNLVVKKACVVLIQSYYRMSRQQKYYKNLKKAVLTVEKHYKALILMRCDRLYHLKLKQAVIKAQASYKRNRVRQEYLRQRKIFVNLQRRVRANQAMKKDKLNYLKIRNAAIVIQIHTRANQAMKVARAKYISQRNAAILIQRYHRAYLQKKIQRSNYLLLRKSVIEIQTRYRNLLLMRCVRNAYRELRNAVLLVQRRYRAKILMREIQNKYQELKKAAIVMQKRYIALQKMREERRKFMQLKSSCIKIQHTYRAHLKGNQQRKIYIRQKESAIEIQRWYRALKKAKEVKLQYLMMKQSCTTIQKMYRAYIAGKKQRQEYIKIRTATMCIQTHYRNYLLTKTLRKEYLEIRKSTIVIQQFYRSWLETIKHRQTYLKIRHATVTIQVRYRQYRVAKTTREEYCRLKLATICIQQRYRSIIAMRKEREVFMNLKRCTTNIQKRYRALQAMRRQRLVYLRQRSAIITIQNRFRALSLMKRERSTYLRLLQAFKTIQMRYRAYRKCTEQRKQYLLLKDATIKIQQRFRAIVEMRKERQWYLQKRAATLVIQRRFRARQMMIQERAVFIKTVTSCITIQQFYKARLIGTKQRETYIGIRSAAIIIQKRWREYRVTKIVRNSYIQLRNVTISIQRHVRAKNEARMIARKMAADKIQTWYISIMRRNECRSKFIDIRTKIITLQANLRSHVCRKRYLSIRQAALTIQRCYRSYKLAKSLRENYVRLRWSLIKLQAHVRGFIQKKRYFRLRTTILTIQAVYRFKKHRALMQKRREEAAICIQKNVRRYLAQSRYKRFSEKLIFVQNIWRSKLITRLIRCEFMQKKRLITKLQAAIRGYLARKEFESRKESLLKLKEEKRQNWAASKIQALFRAHKTRVSGCARAAELRRRWRKGALQSTQESLQERNEDALEVLSNMSDIESVIRAFKSLELLTEVMPMMYDANASLVVRCVYVYMSVMNRSISSVEVLKSGAAVLVNLTRYRRTGPKIYLRDRITQALKFMWRFCNSETQLFCILSTYIWLFSKYDAARKDLTEFLRIPENHKMLVTIKGNVSRMKRMAQNTRNNNVFHTPQPSKFVSHTRNGSSQWNQSLRDSGNLSICSNSSNSSLLPALEPDYGIARVDRPRYFEDAQQAINCLFEVYSL</sequence>
<dbReference type="Pfam" id="PF15780">
    <property type="entry name" value="ASH"/>
    <property type="match status" value="1"/>
</dbReference>
<evidence type="ECO:0000256" key="6">
    <source>
        <dbReference type="ARBA" id="ARBA00022737"/>
    </source>
</evidence>
<keyword evidence="6" id="KW-0677">Repeat</keyword>
<dbReference type="SUPFAM" id="SSF52540">
    <property type="entry name" value="P-loop containing nucleoside triphosphate hydrolases"/>
    <property type="match status" value="1"/>
</dbReference>
<evidence type="ECO:0000256" key="9">
    <source>
        <dbReference type="ARBA" id="ARBA00023054"/>
    </source>
</evidence>
<evidence type="ECO:0000256" key="1">
    <source>
        <dbReference type="ARBA" id="ARBA00004123"/>
    </source>
</evidence>
<evidence type="ECO:0000313" key="14">
    <source>
        <dbReference type="EMBL" id="CAH2241309.1"/>
    </source>
</evidence>
<proteinExistence type="predicted"/>
<keyword evidence="10" id="KW-0539">Nucleus</keyword>
<evidence type="ECO:0000313" key="15">
    <source>
        <dbReference type="Proteomes" id="UP000838756"/>
    </source>
</evidence>
<dbReference type="GO" id="GO:0000922">
    <property type="term" value="C:spindle pole"/>
    <property type="evidence" value="ECO:0007669"/>
    <property type="project" value="TreeGrafter"/>
</dbReference>
<dbReference type="PANTHER" id="PTHR22706:SF1">
    <property type="entry name" value="ASSEMBLY FACTOR FOR SPINDLE MICROTUBULES"/>
    <property type="match status" value="1"/>
</dbReference>
<dbReference type="CDD" id="cd21223">
    <property type="entry name" value="CH_ASPM_rpt1"/>
    <property type="match status" value="1"/>
</dbReference>
<dbReference type="Proteomes" id="UP000838756">
    <property type="component" value="Unassembled WGS sequence"/>
</dbReference>
<dbReference type="GO" id="GO:0005516">
    <property type="term" value="F:calmodulin binding"/>
    <property type="evidence" value="ECO:0007669"/>
    <property type="project" value="UniProtKB-KW"/>
</dbReference>
<dbReference type="InterPro" id="IPR000048">
    <property type="entry name" value="IQ_motif_EF-hand-BS"/>
</dbReference>
<dbReference type="Gene3D" id="1.20.5.190">
    <property type="match status" value="8"/>
</dbReference>
<evidence type="ECO:0000259" key="13">
    <source>
        <dbReference type="PROSITE" id="PS50021"/>
    </source>
</evidence>
<protein>
    <submittedName>
        <fullName evidence="14">Jg20479 protein</fullName>
    </submittedName>
</protein>
<evidence type="ECO:0000256" key="8">
    <source>
        <dbReference type="ARBA" id="ARBA00022860"/>
    </source>
</evidence>